<gene>
    <name evidence="4" type="ORF">KY290_002132</name>
</gene>
<dbReference type="InterPro" id="IPR036770">
    <property type="entry name" value="Ankyrin_rpt-contain_sf"/>
</dbReference>
<name>A0ABQ7WRB2_SOLTU</name>
<evidence type="ECO:0008006" key="6">
    <source>
        <dbReference type="Google" id="ProtNLM"/>
    </source>
</evidence>
<dbReference type="PANTHER" id="PTHR24186">
    <property type="entry name" value="PROTEIN PHOSPHATASE 1 REGULATORY SUBUNIT"/>
    <property type="match status" value="1"/>
</dbReference>
<dbReference type="Proteomes" id="UP000826656">
    <property type="component" value="Unassembled WGS sequence"/>
</dbReference>
<dbReference type="SUPFAM" id="SSF48403">
    <property type="entry name" value="Ankyrin repeat"/>
    <property type="match status" value="1"/>
</dbReference>
<proteinExistence type="predicted"/>
<dbReference type="PANTHER" id="PTHR24186:SF38">
    <property type="entry name" value="ANKYRIN REPEAT FAMILY PROTEIN"/>
    <property type="match status" value="1"/>
</dbReference>
<keyword evidence="1" id="KW-0677">Repeat</keyword>
<organism evidence="4 5">
    <name type="scientific">Solanum tuberosum</name>
    <name type="common">Potato</name>
    <dbReference type="NCBI Taxonomy" id="4113"/>
    <lineage>
        <taxon>Eukaryota</taxon>
        <taxon>Viridiplantae</taxon>
        <taxon>Streptophyta</taxon>
        <taxon>Embryophyta</taxon>
        <taxon>Tracheophyta</taxon>
        <taxon>Spermatophyta</taxon>
        <taxon>Magnoliopsida</taxon>
        <taxon>eudicotyledons</taxon>
        <taxon>Gunneridae</taxon>
        <taxon>Pentapetalae</taxon>
        <taxon>asterids</taxon>
        <taxon>lamiids</taxon>
        <taxon>Solanales</taxon>
        <taxon>Solanaceae</taxon>
        <taxon>Solanoideae</taxon>
        <taxon>Solaneae</taxon>
        <taxon>Solanum</taxon>
    </lineage>
</organism>
<evidence type="ECO:0000256" key="3">
    <source>
        <dbReference type="PROSITE-ProRule" id="PRU00023"/>
    </source>
</evidence>
<accession>A0ABQ7WRB2</accession>
<dbReference type="Gene3D" id="1.25.40.20">
    <property type="entry name" value="Ankyrin repeat-containing domain"/>
    <property type="match status" value="1"/>
</dbReference>
<feature type="repeat" description="ANK" evidence="3">
    <location>
        <begin position="18"/>
        <end position="50"/>
    </location>
</feature>
<comment type="caution">
    <text evidence="4">The sequence shown here is derived from an EMBL/GenBank/DDBJ whole genome shotgun (WGS) entry which is preliminary data.</text>
</comment>
<dbReference type="InterPro" id="IPR002110">
    <property type="entry name" value="Ankyrin_rpt"/>
</dbReference>
<evidence type="ECO:0000256" key="2">
    <source>
        <dbReference type="ARBA" id="ARBA00023043"/>
    </source>
</evidence>
<dbReference type="PROSITE" id="PS50088">
    <property type="entry name" value="ANK_REPEAT"/>
    <property type="match status" value="1"/>
</dbReference>
<reference evidence="4 5" key="1">
    <citation type="journal article" date="2021" name="bioRxiv">
        <title>Chromosome-scale and haplotype-resolved genome assembly of a tetraploid potato cultivar.</title>
        <authorList>
            <person name="Sun H."/>
            <person name="Jiao W.-B."/>
            <person name="Krause K."/>
            <person name="Campoy J.A."/>
            <person name="Goel M."/>
            <person name="Folz-Donahue K."/>
            <person name="Kukat C."/>
            <person name="Huettel B."/>
            <person name="Schneeberger K."/>
        </authorList>
    </citation>
    <scope>NUCLEOTIDE SEQUENCE [LARGE SCALE GENOMIC DNA]</scope>
    <source>
        <strain evidence="4">SolTubOtavaFocal</strain>
        <tissue evidence="4">Leaves</tissue>
    </source>
</reference>
<sequence>MKELLVVSPDSAEEVTARGETCLHLAVKNYQFEAFKFLLDNLKDLNKYGLLNKKDIQGNTVVDMLLGENVVSKGTIEVNSLNKKGLTPLEVLLEESEDTDIEEILRASGALSAENLQSLQQQVLPQSWVVPFQDPSNEQSSREQRKDLPRSRAKKLQDFFKYNKSKDCPGKQLIKQFSVHQEAYGKTLTGLMTITTVVMMAKCPCGISQDSQ</sequence>
<protein>
    <recommendedName>
        <fullName evidence="6">Ankyrin repeat-containing protein</fullName>
    </recommendedName>
</protein>
<keyword evidence="5" id="KW-1185">Reference proteome</keyword>
<dbReference type="SMART" id="SM00248">
    <property type="entry name" value="ANK"/>
    <property type="match status" value="1"/>
</dbReference>
<evidence type="ECO:0000313" key="4">
    <source>
        <dbReference type="EMBL" id="KAH0782534.1"/>
    </source>
</evidence>
<dbReference type="EMBL" id="JAIVGD010000001">
    <property type="protein sequence ID" value="KAH0782534.1"/>
    <property type="molecule type" value="Genomic_DNA"/>
</dbReference>
<evidence type="ECO:0000256" key="1">
    <source>
        <dbReference type="ARBA" id="ARBA00022737"/>
    </source>
</evidence>
<keyword evidence="2 3" id="KW-0040">ANK repeat</keyword>
<evidence type="ECO:0000313" key="5">
    <source>
        <dbReference type="Proteomes" id="UP000826656"/>
    </source>
</evidence>
<dbReference type="PROSITE" id="PS50297">
    <property type="entry name" value="ANK_REP_REGION"/>
    <property type="match status" value="1"/>
</dbReference>